<feature type="transmembrane region" description="Helical" evidence="1">
    <location>
        <begin position="385"/>
        <end position="407"/>
    </location>
</feature>
<dbReference type="Gene3D" id="2.70.170.10">
    <property type="entry name" value="Neurotransmitter-gated ion-channel ligand-binding domain"/>
    <property type="match status" value="1"/>
</dbReference>
<dbReference type="Proteomes" id="UP000887574">
    <property type="component" value="Unplaced"/>
</dbReference>
<proteinExistence type="predicted"/>
<reference evidence="4" key="1">
    <citation type="submission" date="2022-11" db="UniProtKB">
        <authorList>
            <consortium name="WormBaseParasite"/>
        </authorList>
    </citation>
    <scope>IDENTIFICATION</scope>
</reference>
<dbReference type="InterPro" id="IPR006201">
    <property type="entry name" value="Neur_channel"/>
</dbReference>
<dbReference type="InterPro" id="IPR006202">
    <property type="entry name" value="Neur_chan_lig-bd"/>
</dbReference>
<dbReference type="PANTHER" id="PTHR18945">
    <property type="entry name" value="NEUROTRANSMITTER GATED ION CHANNEL"/>
    <property type="match status" value="1"/>
</dbReference>
<protein>
    <submittedName>
        <fullName evidence="4">Neurotransmitter-gated ion-channel ligand-binding domain-containing protein</fullName>
    </submittedName>
</protein>
<dbReference type="SUPFAM" id="SSF63712">
    <property type="entry name" value="Nicotinic receptor ligand binding domain-like"/>
    <property type="match status" value="1"/>
</dbReference>
<organism evidence="3 4">
    <name type="scientific">Ditylenchus dipsaci</name>
    <dbReference type="NCBI Taxonomy" id="166011"/>
    <lineage>
        <taxon>Eukaryota</taxon>
        <taxon>Metazoa</taxon>
        <taxon>Ecdysozoa</taxon>
        <taxon>Nematoda</taxon>
        <taxon>Chromadorea</taxon>
        <taxon>Rhabditida</taxon>
        <taxon>Tylenchina</taxon>
        <taxon>Tylenchomorpha</taxon>
        <taxon>Sphaerularioidea</taxon>
        <taxon>Anguinidae</taxon>
        <taxon>Anguininae</taxon>
        <taxon>Ditylenchus</taxon>
    </lineage>
</organism>
<name>A0A915DB93_9BILA</name>
<dbReference type="Gene3D" id="1.20.58.390">
    <property type="entry name" value="Neurotransmitter-gated ion-channel transmembrane domain"/>
    <property type="match status" value="1"/>
</dbReference>
<evidence type="ECO:0000259" key="2">
    <source>
        <dbReference type="Pfam" id="PF02931"/>
    </source>
</evidence>
<dbReference type="WBParaSite" id="jg17815">
    <property type="protein sequence ID" value="jg17815"/>
    <property type="gene ID" value="jg17815"/>
</dbReference>
<feature type="domain" description="Neurotransmitter-gated ion-channel ligand-binding" evidence="2">
    <location>
        <begin position="28"/>
        <end position="190"/>
    </location>
</feature>
<feature type="transmembrane region" description="Helical" evidence="1">
    <location>
        <begin position="326"/>
        <end position="345"/>
    </location>
</feature>
<accession>A0A915DB93</accession>
<dbReference type="InterPro" id="IPR036734">
    <property type="entry name" value="Neur_chan_lig-bd_sf"/>
</dbReference>
<dbReference type="InterPro" id="IPR038050">
    <property type="entry name" value="Neuro_actylchol_rec"/>
</dbReference>
<evidence type="ECO:0000313" key="4">
    <source>
        <dbReference type="WBParaSite" id="jg17815"/>
    </source>
</evidence>
<dbReference type="Pfam" id="PF02931">
    <property type="entry name" value="Neur_chan_LBD"/>
    <property type="match status" value="1"/>
</dbReference>
<sequence>MLTSELGNENQAPVAEEIANRTYVQEQSALQMKIFKDYNRKIRPVRNQSRPIQTYLHIYVMHFSVDQMQQVITLNGHIYMTWTDEIAVWDPTLFNNVRTTMAKQWDLWQPDLRVANSVSGVNQYFDISKRSHASLTSLSPTATKVEIYPTFSMRIGCHFDYSDYPSDVQKCALRLYTTNVMSEVELMIYYALSPSVMLGWGKQAEKRHISDWELLSVTSNLSYYRNKKYGTDRPATGWEAQNTWTLILVWIELKRNANLFWVALALPSFVSSLLNLFSFLLPKPEHSILITVANFFLQSVFLRDAIKELPPVVEDTSPRIVQYDNALLLMTTITLALHLCSLKIAEKRQKIPTEYADRFKWLLKYISIGKDALESEEQYIDTMAVFRNVGVLIYIIVTLCLVIVIFVF</sequence>
<keyword evidence="3" id="KW-1185">Reference proteome</keyword>
<dbReference type="CDD" id="cd18989">
    <property type="entry name" value="LGIC_ECD_cation"/>
    <property type="match status" value="1"/>
</dbReference>
<dbReference type="GO" id="GO:0005230">
    <property type="term" value="F:extracellular ligand-gated monoatomic ion channel activity"/>
    <property type="evidence" value="ECO:0007669"/>
    <property type="project" value="InterPro"/>
</dbReference>
<dbReference type="GO" id="GO:0016020">
    <property type="term" value="C:membrane"/>
    <property type="evidence" value="ECO:0007669"/>
    <property type="project" value="InterPro"/>
</dbReference>
<keyword evidence="1" id="KW-1133">Transmembrane helix</keyword>
<dbReference type="AlphaFoldDB" id="A0A915DB93"/>
<evidence type="ECO:0000313" key="3">
    <source>
        <dbReference type="Proteomes" id="UP000887574"/>
    </source>
</evidence>
<dbReference type="GO" id="GO:0004888">
    <property type="term" value="F:transmembrane signaling receptor activity"/>
    <property type="evidence" value="ECO:0007669"/>
    <property type="project" value="InterPro"/>
</dbReference>
<keyword evidence="1" id="KW-0472">Membrane</keyword>
<feature type="transmembrane region" description="Helical" evidence="1">
    <location>
        <begin position="259"/>
        <end position="281"/>
    </location>
</feature>
<evidence type="ECO:0000256" key="1">
    <source>
        <dbReference type="SAM" id="Phobius"/>
    </source>
</evidence>
<keyword evidence="1" id="KW-0812">Transmembrane</keyword>